<organism evidence="1 2">
    <name type="scientific">Roseburia intestinalis</name>
    <dbReference type="NCBI Taxonomy" id="166486"/>
    <lineage>
        <taxon>Bacteria</taxon>
        <taxon>Bacillati</taxon>
        <taxon>Bacillota</taxon>
        <taxon>Clostridia</taxon>
        <taxon>Lachnospirales</taxon>
        <taxon>Lachnospiraceae</taxon>
        <taxon>Roseburia</taxon>
    </lineage>
</organism>
<dbReference type="AlphaFoldDB" id="A0A6L6XFX4"/>
<reference evidence="1 2" key="1">
    <citation type="submission" date="2019-10" db="EMBL/GenBank/DDBJ databases">
        <title>Roseburia spp. ameliorate alcoholic fatty liver via restoration of gut barrier function.</title>
        <authorList>
            <person name="Seo B."/>
            <person name="Ko G."/>
        </authorList>
    </citation>
    <scope>NUCLEOTIDE SEQUENCE [LARGE SCALE GENOMIC DNA]</scope>
    <source>
        <strain evidence="1 2">SNUG30017</strain>
    </source>
</reference>
<accession>A0A6L6XFX4</accession>
<evidence type="ECO:0000313" key="1">
    <source>
        <dbReference type="EMBL" id="MVQ45753.1"/>
    </source>
</evidence>
<dbReference type="Proteomes" id="UP000479531">
    <property type="component" value="Unassembled WGS sequence"/>
</dbReference>
<protein>
    <submittedName>
        <fullName evidence="1">Uncharacterized protein</fullName>
    </submittedName>
</protein>
<evidence type="ECO:0000313" key="2">
    <source>
        <dbReference type="Proteomes" id="UP000479531"/>
    </source>
</evidence>
<comment type="caution">
    <text evidence="1">The sequence shown here is derived from an EMBL/GenBank/DDBJ whole genome shotgun (WGS) entry which is preliminary data.</text>
</comment>
<dbReference type="RefSeq" id="WP_157350466.1">
    <property type="nucleotide sequence ID" value="NZ_WGGT01000009.1"/>
</dbReference>
<proteinExistence type="predicted"/>
<dbReference type="EMBL" id="WGGT01000009">
    <property type="protein sequence ID" value="MVQ45753.1"/>
    <property type="molecule type" value="Genomic_DNA"/>
</dbReference>
<name>A0A6L6XFX4_9FIRM</name>
<sequence>MNDFIYDESPLPRDPGGMIEKIINIIGTVVDWFGNIAKKTGETDSVNDNSSLDNIDRITNIFTDFKGQAHTKAVAIENAVAKEVDYYVEELHDMLDANADKVEKYNIHIKRIERQIDKIASKINGTIDNELCKKVSLDNTECKEIVKMIPGSKKEEAMNTFLDQSVNSALESCCKEIRNSLEEIYEDVETEVLGAVDTIQKQNELLKESLASVDENNYEVTAKEQMVEAYYMIDVCDAVSQIL</sequence>
<gene>
    <name evidence="1" type="ORF">GCK47_08555</name>
</gene>